<dbReference type="PANTHER" id="PTHR48475:SF1">
    <property type="entry name" value="RNASE H TYPE-1 DOMAIN-CONTAINING PROTEIN"/>
    <property type="match status" value="1"/>
</dbReference>
<protein>
    <submittedName>
        <fullName evidence="1">Uncharacterized protein</fullName>
    </submittedName>
</protein>
<organism evidence="1 2">
    <name type="scientific">Vitis vinifera</name>
    <name type="common">Grape</name>
    <dbReference type="NCBI Taxonomy" id="29760"/>
    <lineage>
        <taxon>Eukaryota</taxon>
        <taxon>Viridiplantae</taxon>
        <taxon>Streptophyta</taxon>
        <taxon>Embryophyta</taxon>
        <taxon>Tracheophyta</taxon>
        <taxon>Spermatophyta</taxon>
        <taxon>Magnoliopsida</taxon>
        <taxon>eudicotyledons</taxon>
        <taxon>Gunneridae</taxon>
        <taxon>Pentapetalae</taxon>
        <taxon>rosids</taxon>
        <taxon>Vitales</taxon>
        <taxon>Vitaceae</taxon>
        <taxon>Viteae</taxon>
        <taxon>Vitis</taxon>
    </lineage>
</organism>
<evidence type="ECO:0000313" key="2">
    <source>
        <dbReference type="Proteomes" id="UP000288805"/>
    </source>
</evidence>
<gene>
    <name evidence="1" type="ORF">CK203_014115</name>
</gene>
<sequence>MASIQEAITGLSQRIDGQQAQKVPPQDSAQYDSTVPPLLHPVNQYHRLYLSLCIVKPRFRMSKIDRYMGIGCPRIHLRLYSTIMRAHGLDEVQMVILFSMSLSGATQRWLLHWIDFKAEARGVSHLIYLPLEEKISQALYGIDEDIAKGLWFESSLTNSKGKKPLGGQRSGDVGAISLVGLRPPRCYQIVGQTSGLYYSPPPQQYRLFRKLTEVGLLTVLAPRSLPQPIPPQFRMDLHYPHSTGDIHFIYFTKPDDRIHMLSWDDYESEPIVVDESYEVDGVISNSQASASFRLVPNTPPLQLTTVGSLIYLCYNIQSLFTLSRDPDETVAQMFDMSLVGSDETPGTSVSALAAPSSPYCMSLMTLYFPYEVNEHGTFAEIGDKVNGVVPYDRYIDEMLAMSMSCIDWIVQPEFSSSFDLFGVSAIEVVEEIQTTPALEFSEDDIVDDDVFVGVTSLVVVESEHVDPPLSFDVLLGFVSRFDDIFDIDDEIVQYDSDDDSSSVSGSSPSDQRVLFTTTDVKIVDFGTTDQPRELRIGLDLSTDERDNLIQLLRSYLNVFALSYEDMSGFDPSIVQHLLPLLPHVRLILMTSKDMEKTSFITKWRLFRLRLNPKKCTFSVTYGKLLDTMTCFIGRLMRWLVLLTEFDIHYVTQKSNRGSIIADHLASLPVFYGKAIDNDFPDEDIAAMTSLSAQNQFVDVLATLASMINIPIDTVIRPLLIESILVLVYCCLIDEAELDDGLPWYHDIYQFMRLDIYPEVATTKDKRALRQLAARFMICGRHCTDDQLMGCYYCA</sequence>
<reference evidence="1 2" key="1">
    <citation type="journal article" date="2018" name="PLoS Genet.">
        <title>Population sequencing reveals clonal diversity and ancestral inbreeding in the grapevine cultivar Chardonnay.</title>
        <authorList>
            <person name="Roach M.J."/>
            <person name="Johnson D.L."/>
            <person name="Bohlmann J."/>
            <person name="van Vuuren H.J."/>
            <person name="Jones S.J."/>
            <person name="Pretorius I.S."/>
            <person name="Schmidt S.A."/>
            <person name="Borneman A.R."/>
        </authorList>
    </citation>
    <scope>NUCLEOTIDE SEQUENCE [LARGE SCALE GENOMIC DNA]</scope>
    <source>
        <strain evidence="2">cv. Chardonnay</strain>
        <tissue evidence="1">Leaf</tissue>
    </source>
</reference>
<dbReference type="Proteomes" id="UP000288805">
    <property type="component" value="Unassembled WGS sequence"/>
</dbReference>
<comment type="caution">
    <text evidence="1">The sequence shown here is derived from an EMBL/GenBank/DDBJ whole genome shotgun (WGS) entry which is preliminary data.</text>
</comment>
<dbReference type="EMBL" id="QGNW01000041">
    <property type="protein sequence ID" value="RVX08373.1"/>
    <property type="molecule type" value="Genomic_DNA"/>
</dbReference>
<dbReference type="AlphaFoldDB" id="A0A438JHD8"/>
<evidence type="ECO:0000313" key="1">
    <source>
        <dbReference type="EMBL" id="RVX08373.1"/>
    </source>
</evidence>
<dbReference type="PANTHER" id="PTHR48475">
    <property type="entry name" value="RIBONUCLEASE H"/>
    <property type="match status" value="1"/>
</dbReference>
<name>A0A438JHD8_VITVI</name>
<accession>A0A438JHD8</accession>
<proteinExistence type="predicted"/>